<organism evidence="2 3">
    <name type="scientific">Neorhizobium alkalisoli</name>
    <dbReference type="NCBI Taxonomy" id="528178"/>
    <lineage>
        <taxon>Bacteria</taxon>
        <taxon>Pseudomonadati</taxon>
        <taxon>Pseudomonadota</taxon>
        <taxon>Alphaproteobacteria</taxon>
        <taxon>Hyphomicrobiales</taxon>
        <taxon>Rhizobiaceae</taxon>
        <taxon>Rhizobium/Agrobacterium group</taxon>
        <taxon>Neorhizobium</taxon>
    </lineage>
</organism>
<protein>
    <submittedName>
        <fullName evidence="2">Uncharacterized protein</fullName>
    </submittedName>
</protein>
<keyword evidence="3" id="KW-1185">Reference proteome</keyword>
<comment type="caution">
    <text evidence="2">The sequence shown here is derived from an EMBL/GenBank/DDBJ whole genome shotgun (WGS) entry which is preliminary data.</text>
</comment>
<feature type="region of interest" description="Disordered" evidence="1">
    <location>
        <begin position="68"/>
        <end position="91"/>
    </location>
</feature>
<dbReference type="RefSeq" id="WP_145636214.1">
    <property type="nucleotide sequence ID" value="NZ_VIWP01000003.1"/>
</dbReference>
<dbReference type="AlphaFoldDB" id="A0A561QUZ8"/>
<name>A0A561QUZ8_9HYPH</name>
<dbReference type="EMBL" id="VIWP01000003">
    <property type="protein sequence ID" value="TWF54201.1"/>
    <property type="molecule type" value="Genomic_DNA"/>
</dbReference>
<feature type="compositionally biased region" description="Basic and acidic residues" evidence="1">
    <location>
        <begin position="80"/>
        <end position="91"/>
    </location>
</feature>
<dbReference type="Proteomes" id="UP000320653">
    <property type="component" value="Unassembled WGS sequence"/>
</dbReference>
<sequence length="91" mass="9961">MTQLVTVSAATAALNIELLKVPRRISVKDQVADIKADADRNARRAENADPDATDTMLPPATVSLDLMESGQQPHQQATIREAEAAYREMEE</sequence>
<proteinExistence type="predicted"/>
<gene>
    <name evidence="2" type="ORF">FHW37_10362</name>
</gene>
<evidence type="ECO:0000313" key="2">
    <source>
        <dbReference type="EMBL" id="TWF54201.1"/>
    </source>
</evidence>
<reference evidence="2 3" key="1">
    <citation type="submission" date="2019-06" db="EMBL/GenBank/DDBJ databases">
        <title>Sorghum-associated microbial communities from plants grown in Nebraska, USA.</title>
        <authorList>
            <person name="Schachtman D."/>
        </authorList>
    </citation>
    <scope>NUCLEOTIDE SEQUENCE [LARGE SCALE GENOMIC DNA]</scope>
    <source>
        <strain evidence="2 3">1225</strain>
    </source>
</reference>
<feature type="compositionally biased region" description="Polar residues" evidence="1">
    <location>
        <begin position="69"/>
        <end position="78"/>
    </location>
</feature>
<evidence type="ECO:0000256" key="1">
    <source>
        <dbReference type="SAM" id="MobiDB-lite"/>
    </source>
</evidence>
<accession>A0A561QUZ8</accession>
<evidence type="ECO:0000313" key="3">
    <source>
        <dbReference type="Proteomes" id="UP000320653"/>
    </source>
</evidence>
<dbReference type="OrthoDB" id="8373739at2"/>